<dbReference type="EMBL" id="KI674306">
    <property type="protein sequence ID" value="ETL34598.1"/>
    <property type="molecule type" value="Genomic_DNA"/>
</dbReference>
<evidence type="ECO:0000313" key="1">
    <source>
        <dbReference type="EMBL" id="ETL34598.1"/>
    </source>
</evidence>
<gene>
    <name evidence="1" type="ORF">L916_13202</name>
</gene>
<sequence length="130" mass="14180">MKVFASVLRDEGKIWGSKVIAFTRLHRDNAWARQQVTRTPLSDSGLDVARYVRLLMAAIYAAKGAPTSLELTVMLGGKFQKDCFAETGADALCYHSACRVAEHNSGSIRNVGNPHVMNFKSVSVSSSLYG</sequence>
<dbReference type="Proteomes" id="UP000053864">
    <property type="component" value="Unassembled WGS sequence"/>
</dbReference>
<accession>W2IML3</accession>
<protein>
    <submittedName>
        <fullName evidence="1">Uncharacterized protein</fullName>
    </submittedName>
</protein>
<reference evidence="1" key="1">
    <citation type="submission" date="2013-11" db="EMBL/GenBank/DDBJ databases">
        <title>The Genome Sequence of Phytophthora parasitica CJ05E6.</title>
        <authorList>
            <consortium name="The Broad Institute Genomics Platform"/>
            <person name="Russ C."/>
            <person name="Tyler B."/>
            <person name="Panabieres F."/>
            <person name="Shan W."/>
            <person name="Tripathy S."/>
            <person name="Grunwald N."/>
            <person name="Machado M."/>
            <person name="Johnson C.S."/>
            <person name="Arredondo F."/>
            <person name="Hong C."/>
            <person name="Coffey M."/>
            <person name="Young S.K."/>
            <person name="Zeng Q."/>
            <person name="Gargeya S."/>
            <person name="Fitzgerald M."/>
            <person name="Abouelleil A."/>
            <person name="Alvarado L."/>
            <person name="Chapman S.B."/>
            <person name="Gainer-Dewar J."/>
            <person name="Goldberg J."/>
            <person name="Griggs A."/>
            <person name="Gujja S."/>
            <person name="Hansen M."/>
            <person name="Howarth C."/>
            <person name="Imamovic A."/>
            <person name="Ireland A."/>
            <person name="Larimer J."/>
            <person name="McCowan C."/>
            <person name="Murphy C."/>
            <person name="Pearson M."/>
            <person name="Poon T.W."/>
            <person name="Priest M."/>
            <person name="Roberts A."/>
            <person name="Saif S."/>
            <person name="Shea T."/>
            <person name="Sykes S."/>
            <person name="Wortman J."/>
            <person name="Nusbaum C."/>
            <person name="Birren B."/>
        </authorList>
    </citation>
    <scope>NUCLEOTIDE SEQUENCE [LARGE SCALE GENOMIC DNA]</scope>
    <source>
        <strain evidence="1">CJ05E6</strain>
    </source>
</reference>
<dbReference type="AlphaFoldDB" id="W2IML3"/>
<proteinExistence type="predicted"/>
<organism evidence="1">
    <name type="scientific">Phytophthora nicotianae</name>
    <name type="common">Potato buckeye rot agent</name>
    <name type="synonym">Phytophthora parasitica</name>
    <dbReference type="NCBI Taxonomy" id="4792"/>
    <lineage>
        <taxon>Eukaryota</taxon>
        <taxon>Sar</taxon>
        <taxon>Stramenopiles</taxon>
        <taxon>Oomycota</taxon>
        <taxon>Peronosporomycetes</taxon>
        <taxon>Peronosporales</taxon>
        <taxon>Peronosporaceae</taxon>
        <taxon>Phytophthora</taxon>
    </lineage>
</organism>
<name>W2IML3_PHYNI</name>